<dbReference type="InterPro" id="IPR051675">
    <property type="entry name" value="Endo/Exo/Phosphatase_dom_1"/>
</dbReference>
<sequence>MRFYNFNLSEIMLDDEGNLILNIDPKLAFALKNKERFPLEINKASYDDLLKIPGIGVTSARRIYRVRKEYKLKDIKELKNLGVVTKRAAPFITIAGKLGARSQKFLTAQQLELFQTQSSGLARNQIELLNA</sequence>
<organism evidence="1 2">
    <name type="scientific">candidate division WOR-1 bacterium RIFOXYB2_FULL_37_13</name>
    <dbReference type="NCBI Taxonomy" id="1802579"/>
    <lineage>
        <taxon>Bacteria</taxon>
        <taxon>Bacillati</taxon>
        <taxon>Saganbacteria</taxon>
    </lineage>
</organism>
<evidence type="ECO:0008006" key="3">
    <source>
        <dbReference type="Google" id="ProtNLM"/>
    </source>
</evidence>
<dbReference type="Proteomes" id="UP000178417">
    <property type="component" value="Unassembled WGS sequence"/>
</dbReference>
<dbReference type="Gene3D" id="1.10.150.320">
    <property type="entry name" value="Photosystem II 12 kDa extrinsic protein"/>
    <property type="match status" value="1"/>
</dbReference>
<dbReference type="SUPFAM" id="SSF47781">
    <property type="entry name" value="RuvA domain 2-like"/>
    <property type="match status" value="1"/>
</dbReference>
<dbReference type="InterPro" id="IPR010994">
    <property type="entry name" value="RuvA_2-like"/>
</dbReference>
<comment type="caution">
    <text evidence="1">The sequence shown here is derived from an EMBL/GenBank/DDBJ whole genome shotgun (WGS) entry which is preliminary data.</text>
</comment>
<gene>
    <name evidence="1" type="ORF">A2310_05930</name>
</gene>
<evidence type="ECO:0000313" key="1">
    <source>
        <dbReference type="EMBL" id="OGC19871.1"/>
    </source>
</evidence>
<dbReference type="EMBL" id="MEUB01000058">
    <property type="protein sequence ID" value="OGC19871.1"/>
    <property type="molecule type" value="Genomic_DNA"/>
</dbReference>
<evidence type="ECO:0000313" key="2">
    <source>
        <dbReference type="Proteomes" id="UP000178417"/>
    </source>
</evidence>
<accession>A0A1F4SHH1</accession>
<dbReference type="Pfam" id="PF12836">
    <property type="entry name" value="HHH_3"/>
    <property type="match status" value="1"/>
</dbReference>
<dbReference type="PANTHER" id="PTHR21180">
    <property type="entry name" value="ENDONUCLEASE/EXONUCLEASE/PHOSPHATASE FAMILY DOMAIN-CONTAINING PROTEIN 1"/>
    <property type="match status" value="1"/>
</dbReference>
<dbReference type="PANTHER" id="PTHR21180:SF9">
    <property type="entry name" value="TYPE II SECRETION SYSTEM PROTEIN K"/>
    <property type="match status" value="1"/>
</dbReference>
<proteinExistence type="predicted"/>
<name>A0A1F4SHH1_UNCSA</name>
<dbReference type="AlphaFoldDB" id="A0A1F4SHH1"/>
<reference evidence="1 2" key="1">
    <citation type="journal article" date="2016" name="Nat. Commun.">
        <title>Thousands of microbial genomes shed light on interconnected biogeochemical processes in an aquifer system.</title>
        <authorList>
            <person name="Anantharaman K."/>
            <person name="Brown C.T."/>
            <person name="Hug L.A."/>
            <person name="Sharon I."/>
            <person name="Castelle C.J."/>
            <person name="Probst A.J."/>
            <person name="Thomas B.C."/>
            <person name="Singh A."/>
            <person name="Wilkins M.J."/>
            <person name="Karaoz U."/>
            <person name="Brodie E.L."/>
            <person name="Williams K.H."/>
            <person name="Hubbard S.S."/>
            <person name="Banfield J.F."/>
        </authorList>
    </citation>
    <scope>NUCLEOTIDE SEQUENCE [LARGE SCALE GENOMIC DNA]</scope>
</reference>
<protein>
    <recommendedName>
        <fullName evidence="3">Helix-hairpin-helix DNA-binding motif class 1 domain-containing protein</fullName>
    </recommendedName>
</protein>